<gene>
    <name evidence="3" type="ORF">HGA03_00935</name>
</gene>
<comment type="caution">
    <text evidence="3">The sequence shown here is derived from an EMBL/GenBank/DDBJ whole genome shotgun (WGS) entry which is preliminary data.</text>
</comment>
<feature type="region of interest" description="Disordered" evidence="2">
    <location>
        <begin position="75"/>
        <end position="165"/>
    </location>
</feature>
<dbReference type="EMBL" id="JAAXOX010000001">
    <property type="protein sequence ID" value="NKY21227.1"/>
    <property type="molecule type" value="Genomic_DNA"/>
</dbReference>
<dbReference type="Pfam" id="PF04977">
    <property type="entry name" value="DivIC"/>
    <property type="match status" value="1"/>
</dbReference>
<evidence type="ECO:0000256" key="1">
    <source>
        <dbReference type="SAM" id="Coils"/>
    </source>
</evidence>
<dbReference type="AlphaFoldDB" id="A0A7X6KS50"/>
<evidence type="ECO:0000313" key="3">
    <source>
        <dbReference type="EMBL" id="NKY21227.1"/>
    </source>
</evidence>
<accession>A0A7X6KS50</accession>
<sequence>MLIVLAVAFILVFPTLRSYLNQQVQLQQSRAELAAAEQRNEDLQAELDRWSDPAYVEAQARERLAFVMPGEQALRVADPESVPAQTADEDTGDGPAVESDPTRPWYAQIWDSVQVAGVAGTGETGEGADGAGGDPGAGGDEAGSGADAGSGAESGDNVPDPAATE</sequence>
<evidence type="ECO:0000256" key="2">
    <source>
        <dbReference type="SAM" id="MobiDB-lite"/>
    </source>
</evidence>
<feature type="compositionally biased region" description="Gly residues" evidence="2">
    <location>
        <begin position="119"/>
        <end position="148"/>
    </location>
</feature>
<feature type="coiled-coil region" evidence="1">
    <location>
        <begin position="19"/>
        <end position="53"/>
    </location>
</feature>
<organism evidence="3 4">
    <name type="scientific">Cellulomonas denverensis</name>
    <dbReference type="NCBI Taxonomy" id="264297"/>
    <lineage>
        <taxon>Bacteria</taxon>
        <taxon>Bacillati</taxon>
        <taxon>Actinomycetota</taxon>
        <taxon>Actinomycetes</taxon>
        <taxon>Micrococcales</taxon>
        <taxon>Cellulomonadaceae</taxon>
        <taxon>Cellulomonas</taxon>
    </lineage>
</organism>
<keyword evidence="1" id="KW-0175">Coiled coil</keyword>
<evidence type="ECO:0000313" key="4">
    <source>
        <dbReference type="Proteomes" id="UP000581206"/>
    </source>
</evidence>
<keyword evidence="4" id="KW-1185">Reference proteome</keyword>
<name>A0A7X6KS50_9CELL</name>
<dbReference type="InterPro" id="IPR007060">
    <property type="entry name" value="FtsL/DivIC"/>
</dbReference>
<proteinExistence type="predicted"/>
<dbReference type="Proteomes" id="UP000581206">
    <property type="component" value="Unassembled WGS sequence"/>
</dbReference>
<protein>
    <submittedName>
        <fullName evidence="3">Septum formation initiator family protein</fullName>
    </submittedName>
</protein>
<reference evidence="3 4" key="1">
    <citation type="submission" date="2020-04" db="EMBL/GenBank/DDBJ databases">
        <title>MicrobeNet Type strains.</title>
        <authorList>
            <person name="Nicholson A.C."/>
        </authorList>
    </citation>
    <scope>NUCLEOTIDE SEQUENCE [LARGE SCALE GENOMIC DNA]</scope>
    <source>
        <strain evidence="3 4">ATCC BAA-788</strain>
    </source>
</reference>